<reference evidence="1 2" key="1">
    <citation type="submission" date="2016-11" db="EMBL/GenBank/DDBJ databases">
        <authorList>
            <person name="Jaros S."/>
            <person name="Januszkiewicz K."/>
            <person name="Wedrychowicz H."/>
        </authorList>
    </citation>
    <scope>NUCLEOTIDE SEQUENCE [LARGE SCALE GENOMIC DNA]</scope>
    <source>
        <strain evidence="1 2">DSM 22807</strain>
    </source>
</reference>
<gene>
    <name evidence="1" type="ORF">SAMN05444337_0236</name>
</gene>
<evidence type="ECO:0000313" key="2">
    <source>
        <dbReference type="Proteomes" id="UP000184232"/>
    </source>
</evidence>
<proteinExistence type="predicted"/>
<accession>A0A1M6BYT7</accession>
<evidence type="ECO:0000313" key="1">
    <source>
        <dbReference type="EMBL" id="SHI53946.1"/>
    </source>
</evidence>
<keyword evidence="2" id="KW-1185">Reference proteome</keyword>
<dbReference type="Proteomes" id="UP000184232">
    <property type="component" value="Unassembled WGS sequence"/>
</dbReference>
<organism evidence="1 2">
    <name type="scientific">Flavobacterium haoranii</name>
    <dbReference type="NCBI Taxonomy" id="683124"/>
    <lineage>
        <taxon>Bacteria</taxon>
        <taxon>Pseudomonadati</taxon>
        <taxon>Bacteroidota</taxon>
        <taxon>Flavobacteriia</taxon>
        <taxon>Flavobacteriales</taxon>
        <taxon>Flavobacteriaceae</taxon>
        <taxon>Flavobacterium</taxon>
    </lineage>
</organism>
<sequence length="128" mass="14963">MELPYSNFDHCLLFNAIKNNIDLKKAIAYLVSFNEYENLKAKALEHSILIFNEEIAIYLILYVGFEENEFVQNMMINSNYISFEKVTNSMHEFKDIDVKYIDKLAILFTAISLGNNSTLEDFKIFLNL</sequence>
<name>A0A1M6BYT7_9FLAO</name>
<protein>
    <submittedName>
        <fullName evidence="1">Uncharacterized protein</fullName>
    </submittedName>
</protein>
<dbReference type="STRING" id="683124.SAMN05444337_0236"/>
<dbReference type="EMBL" id="FQZH01000001">
    <property type="protein sequence ID" value="SHI53946.1"/>
    <property type="molecule type" value="Genomic_DNA"/>
</dbReference>
<dbReference type="OrthoDB" id="1360790at2"/>
<dbReference type="AlphaFoldDB" id="A0A1M6BYT7"/>
<dbReference type="RefSeq" id="WP_072780665.1">
    <property type="nucleotide sequence ID" value="NZ_CP045292.1"/>
</dbReference>